<protein>
    <submittedName>
        <fullName evidence="9">General substrate transporter</fullName>
    </submittedName>
</protein>
<keyword evidence="4 7" id="KW-0812">Transmembrane</keyword>
<keyword evidence="10" id="KW-1185">Reference proteome</keyword>
<evidence type="ECO:0000256" key="1">
    <source>
        <dbReference type="ARBA" id="ARBA00004141"/>
    </source>
</evidence>
<dbReference type="OrthoDB" id="4044674at2759"/>
<feature type="transmembrane region" description="Helical" evidence="7">
    <location>
        <begin position="160"/>
        <end position="180"/>
    </location>
</feature>
<feature type="transmembrane region" description="Helical" evidence="7">
    <location>
        <begin position="90"/>
        <end position="111"/>
    </location>
</feature>
<keyword evidence="5 7" id="KW-1133">Transmembrane helix</keyword>
<feature type="transmembrane region" description="Helical" evidence="7">
    <location>
        <begin position="131"/>
        <end position="153"/>
    </location>
</feature>
<comment type="caution">
    <text evidence="9">The sequence shown here is derived from an EMBL/GenBank/DDBJ whole genome shotgun (WGS) entry which is preliminary data.</text>
</comment>
<dbReference type="PANTHER" id="PTHR48022">
    <property type="entry name" value="PLASTIDIC GLUCOSE TRANSPORTER 4"/>
    <property type="match status" value="1"/>
</dbReference>
<accession>A0A1Y1V712</accession>
<dbReference type="AlphaFoldDB" id="A0A1Y1V712"/>
<dbReference type="InterPro" id="IPR036259">
    <property type="entry name" value="MFS_trans_sf"/>
</dbReference>
<gene>
    <name evidence="9" type="ORF">BCR36DRAFT_583973</name>
</gene>
<evidence type="ECO:0000259" key="8">
    <source>
        <dbReference type="PROSITE" id="PS50850"/>
    </source>
</evidence>
<proteinExistence type="inferred from homology"/>
<keyword evidence="6 7" id="KW-0472">Membrane</keyword>
<dbReference type="InterPro" id="IPR003663">
    <property type="entry name" value="Sugar/inositol_transpt"/>
</dbReference>
<dbReference type="InterPro" id="IPR020846">
    <property type="entry name" value="MFS_dom"/>
</dbReference>
<dbReference type="PROSITE" id="PS50850">
    <property type="entry name" value="MFS"/>
    <property type="match status" value="1"/>
</dbReference>
<reference evidence="9 10" key="2">
    <citation type="submission" date="2016-08" db="EMBL/GenBank/DDBJ databases">
        <title>Pervasive Adenine N6-methylation of Active Genes in Fungi.</title>
        <authorList>
            <consortium name="DOE Joint Genome Institute"/>
            <person name="Mondo S.J."/>
            <person name="Dannebaum R.O."/>
            <person name="Kuo R.C."/>
            <person name="Labutti K."/>
            <person name="Haridas S."/>
            <person name="Kuo A."/>
            <person name="Salamov A."/>
            <person name="Ahrendt S.R."/>
            <person name="Lipzen A."/>
            <person name="Sullivan W."/>
            <person name="Andreopoulos W.B."/>
            <person name="Clum A."/>
            <person name="Lindquist E."/>
            <person name="Daum C."/>
            <person name="Ramamoorthy G.K."/>
            <person name="Gryganskyi A."/>
            <person name="Culley D."/>
            <person name="Magnuson J.K."/>
            <person name="James T.Y."/>
            <person name="O'Malley M.A."/>
            <person name="Stajich J.E."/>
            <person name="Spatafora J.W."/>
            <person name="Visel A."/>
            <person name="Grigoriev I.V."/>
        </authorList>
    </citation>
    <scope>NUCLEOTIDE SEQUENCE [LARGE SCALE GENOMIC DNA]</scope>
    <source>
        <strain evidence="10">finn</strain>
    </source>
</reference>
<evidence type="ECO:0000256" key="5">
    <source>
        <dbReference type="ARBA" id="ARBA00022989"/>
    </source>
</evidence>
<dbReference type="Pfam" id="PF00083">
    <property type="entry name" value="Sugar_tr"/>
    <property type="match status" value="1"/>
</dbReference>
<evidence type="ECO:0000256" key="7">
    <source>
        <dbReference type="SAM" id="Phobius"/>
    </source>
</evidence>
<dbReference type="Proteomes" id="UP000193719">
    <property type="component" value="Unassembled WGS sequence"/>
</dbReference>
<dbReference type="InterPro" id="IPR050360">
    <property type="entry name" value="MFS_Sugar_Transporters"/>
</dbReference>
<dbReference type="PRINTS" id="PR00171">
    <property type="entry name" value="SUGRTRNSPORT"/>
</dbReference>
<sequence>MQLFQQWTGINVIMYYQSQIYSEMGFNKVMSTVVLPNVNNLVNFVSTFQTLLVIGSLMMMVFHLSTWACSKLTGGKKDANGKFIEQPIKGWQYAAVASVFLFVFSFAWTWGPVPWVYQAEVFPLRVRVKGSAVGTVSNFLNNWIIGFVGPFLMKKWSTNTFILFAAASFLAWIYSQFYVIECKGLTLEEMDAKMAGKA</sequence>
<evidence type="ECO:0000256" key="2">
    <source>
        <dbReference type="ARBA" id="ARBA00010992"/>
    </source>
</evidence>
<evidence type="ECO:0000313" key="9">
    <source>
        <dbReference type="EMBL" id="ORX48887.1"/>
    </source>
</evidence>
<name>A0A1Y1V712_9FUNG</name>
<reference evidence="9 10" key="1">
    <citation type="submission" date="2016-08" db="EMBL/GenBank/DDBJ databases">
        <title>Genomes of anaerobic fungi encode conserved fungal cellulosomes for biomass hydrolysis.</title>
        <authorList>
            <consortium name="DOE Joint Genome Institute"/>
            <person name="Haitjema C.H."/>
            <person name="Gilmore S.P."/>
            <person name="Henske J.K."/>
            <person name="Solomon K.V."/>
            <person name="De Groot R."/>
            <person name="Kuo A."/>
            <person name="Mondo S.J."/>
            <person name="Salamov A.A."/>
            <person name="Labutti K."/>
            <person name="Zhao Z."/>
            <person name="Chiniquy J."/>
            <person name="Barry K."/>
            <person name="Brewer H.M."/>
            <person name="Purvine S.O."/>
            <person name="Wright A.T."/>
            <person name="Boxma B."/>
            <person name="Van Alen T."/>
            <person name="Hackstein J.H."/>
            <person name="Baker S.E."/>
            <person name="Grigoriev I.V."/>
            <person name="O'Malley M.A."/>
        </authorList>
    </citation>
    <scope>NUCLEOTIDE SEQUENCE [LARGE SCALE GENOMIC DNA]</scope>
    <source>
        <strain evidence="10">finn</strain>
    </source>
</reference>
<dbReference type="Gene3D" id="1.20.1250.20">
    <property type="entry name" value="MFS general substrate transporter like domains"/>
    <property type="match status" value="1"/>
</dbReference>
<evidence type="ECO:0000313" key="10">
    <source>
        <dbReference type="Proteomes" id="UP000193719"/>
    </source>
</evidence>
<dbReference type="GO" id="GO:0005351">
    <property type="term" value="F:carbohydrate:proton symporter activity"/>
    <property type="evidence" value="ECO:0007669"/>
    <property type="project" value="TreeGrafter"/>
</dbReference>
<dbReference type="GO" id="GO:0016020">
    <property type="term" value="C:membrane"/>
    <property type="evidence" value="ECO:0007669"/>
    <property type="project" value="UniProtKB-SubCell"/>
</dbReference>
<feature type="transmembrane region" description="Helical" evidence="7">
    <location>
        <begin position="48"/>
        <end position="69"/>
    </location>
</feature>
<dbReference type="PANTHER" id="PTHR48022:SF2">
    <property type="entry name" value="PLASTIDIC GLUCOSE TRANSPORTER 4"/>
    <property type="match status" value="1"/>
</dbReference>
<keyword evidence="3" id="KW-0813">Transport</keyword>
<dbReference type="EMBL" id="MCFH01000025">
    <property type="protein sequence ID" value="ORX48887.1"/>
    <property type="molecule type" value="Genomic_DNA"/>
</dbReference>
<feature type="domain" description="Major facilitator superfamily (MFS) profile" evidence="8">
    <location>
        <begin position="1"/>
        <end position="183"/>
    </location>
</feature>
<evidence type="ECO:0000256" key="6">
    <source>
        <dbReference type="ARBA" id="ARBA00023136"/>
    </source>
</evidence>
<comment type="subcellular location">
    <subcellularLocation>
        <location evidence="1">Membrane</location>
        <topology evidence="1">Multi-pass membrane protein</topology>
    </subcellularLocation>
</comment>
<dbReference type="SUPFAM" id="SSF103473">
    <property type="entry name" value="MFS general substrate transporter"/>
    <property type="match status" value="1"/>
</dbReference>
<organism evidence="9 10">
    <name type="scientific">Piromyces finnis</name>
    <dbReference type="NCBI Taxonomy" id="1754191"/>
    <lineage>
        <taxon>Eukaryota</taxon>
        <taxon>Fungi</taxon>
        <taxon>Fungi incertae sedis</taxon>
        <taxon>Chytridiomycota</taxon>
        <taxon>Chytridiomycota incertae sedis</taxon>
        <taxon>Neocallimastigomycetes</taxon>
        <taxon>Neocallimastigales</taxon>
        <taxon>Neocallimastigaceae</taxon>
        <taxon>Piromyces</taxon>
    </lineage>
</organism>
<dbReference type="InterPro" id="IPR005828">
    <property type="entry name" value="MFS_sugar_transport-like"/>
</dbReference>
<evidence type="ECO:0000256" key="3">
    <source>
        <dbReference type="ARBA" id="ARBA00022448"/>
    </source>
</evidence>
<dbReference type="STRING" id="1754191.A0A1Y1V712"/>
<evidence type="ECO:0000256" key="4">
    <source>
        <dbReference type="ARBA" id="ARBA00022692"/>
    </source>
</evidence>
<comment type="similarity">
    <text evidence="2">Belongs to the major facilitator superfamily. Sugar transporter (TC 2.A.1.1) family.</text>
</comment>